<evidence type="ECO:0000256" key="1">
    <source>
        <dbReference type="ARBA" id="ARBA00002286"/>
    </source>
</evidence>
<dbReference type="GO" id="GO:0032196">
    <property type="term" value="P:transposition"/>
    <property type="evidence" value="ECO:0007669"/>
    <property type="project" value="UniProtKB-KW"/>
</dbReference>
<evidence type="ECO:0000256" key="2">
    <source>
        <dbReference type="ARBA" id="ARBA00022578"/>
    </source>
</evidence>
<gene>
    <name evidence="7" type="ORF">CLV75_2446</name>
</gene>
<reference evidence="7 8" key="1">
    <citation type="submission" date="2018-10" db="EMBL/GenBank/DDBJ databases">
        <title>Genomic Encyclopedia of Archaeal and Bacterial Type Strains, Phase II (KMG-II): from individual species to whole genera.</title>
        <authorList>
            <person name="Goeker M."/>
        </authorList>
    </citation>
    <scope>NUCLEOTIDE SEQUENCE [LARGE SCALE GENOMIC DNA]</scope>
    <source>
        <strain evidence="7 8">DSM 29317</strain>
    </source>
</reference>
<dbReference type="Gene3D" id="3.30.420.10">
    <property type="entry name" value="Ribonuclease H-like superfamily/Ribonuclease H"/>
    <property type="match status" value="1"/>
</dbReference>
<evidence type="ECO:0000256" key="5">
    <source>
        <dbReference type="SAM" id="Phobius"/>
    </source>
</evidence>
<keyword evidence="2" id="KW-0815">Transposition</keyword>
<evidence type="ECO:0000313" key="7">
    <source>
        <dbReference type="EMBL" id="RLK07326.1"/>
    </source>
</evidence>
<comment type="caution">
    <text evidence="7">The sequence shown here is derived from an EMBL/GenBank/DDBJ whole genome shotgun (WGS) entry which is preliminary data.</text>
</comment>
<dbReference type="OrthoDB" id="4315389at2"/>
<keyword evidence="5" id="KW-0472">Membrane</keyword>
<dbReference type="NCBIfam" id="NF033587">
    <property type="entry name" value="transpos_IS6"/>
    <property type="match status" value="1"/>
</dbReference>
<evidence type="ECO:0000256" key="4">
    <source>
        <dbReference type="ARBA" id="ARBA00023172"/>
    </source>
</evidence>
<dbReference type="InterPro" id="IPR012337">
    <property type="entry name" value="RNaseH-like_sf"/>
</dbReference>
<dbReference type="PANTHER" id="PTHR35528">
    <property type="entry name" value="BLL1675 PROTEIN"/>
    <property type="match status" value="1"/>
</dbReference>
<evidence type="ECO:0000259" key="6">
    <source>
        <dbReference type="PROSITE" id="PS50994"/>
    </source>
</evidence>
<accession>A0A497ZQQ2</accession>
<dbReference type="GO" id="GO:0015074">
    <property type="term" value="P:DNA integration"/>
    <property type="evidence" value="ECO:0007669"/>
    <property type="project" value="InterPro"/>
</dbReference>
<dbReference type="EMBL" id="RCCT01000003">
    <property type="protein sequence ID" value="RLK07326.1"/>
    <property type="molecule type" value="Genomic_DNA"/>
</dbReference>
<dbReference type="AlphaFoldDB" id="A0A497ZQQ2"/>
<evidence type="ECO:0000313" key="8">
    <source>
        <dbReference type="Proteomes" id="UP000271700"/>
    </source>
</evidence>
<dbReference type="RefSeq" id="WP_010442228.1">
    <property type="nucleotide sequence ID" value="NZ_AEYW01000014.1"/>
</dbReference>
<dbReference type="SUPFAM" id="SSF53098">
    <property type="entry name" value="Ribonuclease H-like"/>
    <property type="match status" value="1"/>
</dbReference>
<keyword evidence="8" id="KW-1185">Reference proteome</keyword>
<dbReference type="GO" id="GO:0006310">
    <property type="term" value="P:DNA recombination"/>
    <property type="evidence" value="ECO:0007669"/>
    <property type="project" value="UniProtKB-KW"/>
</dbReference>
<comment type="function">
    <text evidence="1">Involved in the transposition of the insertion sequence.</text>
</comment>
<keyword evidence="3" id="KW-0238">DNA-binding</keyword>
<dbReference type="PANTHER" id="PTHR35528:SF3">
    <property type="entry name" value="BLL1675 PROTEIN"/>
    <property type="match status" value="1"/>
</dbReference>
<dbReference type="Proteomes" id="UP000271700">
    <property type="component" value="Unassembled WGS sequence"/>
</dbReference>
<protein>
    <submittedName>
        <fullName evidence="7">Putative transposase</fullName>
    </submittedName>
</protein>
<sequence>MNSFKGAQYPKDVILFAVFFYVRYRVSYRDLEEIMGERGVSVDHTTLNRWVTRYSDAIAEVARRRKGPCDRSWRMDEIYIKVKGAWVYLYRAVDKHGKTLDFMLSERRNKPVATKFFAQMLEVNGLPREIVIDKSGANTAGITAIYKMLKGYGCPIPIEMIRRKYLNNIMEQAHRFIKRRTRPMLGFKCYISAAATLAGIEFAHMILKGQLTSGLCPFQQFAELAY</sequence>
<feature type="domain" description="Integrase catalytic" evidence="6">
    <location>
        <begin position="64"/>
        <end position="225"/>
    </location>
</feature>
<keyword evidence="5" id="KW-0812">Transmembrane</keyword>
<dbReference type="InterPro" id="IPR032874">
    <property type="entry name" value="DDE_dom"/>
</dbReference>
<proteinExistence type="predicted"/>
<evidence type="ECO:0000256" key="3">
    <source>
        <dbReference type="ARBA" id="ARBA00023125"/>
    </source>
</evidence>
<dbReference type="GO" id="GO:0003677">
    <property type="term" value="F:DNA binding"/>
    <property type="evidence" value="ECO:0007669"/>
    <property type="project" value="UniProtKB-KW"/>
</dbReference>
<organism evidence="7 8">
    <name type="scientific">Ruegeria conchae</name>
    <dbReference type="NCBI Taxonomy" id="981384"/>
    <lineage>
        <taxon>Bacteria</taxon>
        <taxon>Pseudomonadati</taxon>
        <taxon>Pseudomonadota</taxon>
        <taxon>Alphaproteobacteria</taxon>
        <taxon>Rhodobacterales</taxon>
        <taxon>Roseobacteraceae</taxon>
        <taxon>Ruegeria</taxon>
    </lineage>
</organism>
<dbReference type="InterPro" id="IPR036397">
    <property type="entry name" value="RNaseH_sf"/>
</dbReference>
<dbReference type="Pfam" id="PF13610">
    <property type="entry name" value="DDE_Tnp_IS240"/>
    <property type="match status" value="1"/>
</dbReference>
<dbReference type="InterPro" id="IPR052183">
    <property type="entry name" value="IS_Transposase"/>
</dbReference>
<dbReference type="InterPro" id="IPR001584">
    <property type="entry name" value="Integrase_cat-core"/>
</dbReference>
<feature type="transmembrane region" description="Helical" evidence="5">
    <location>
        <begin position="185"/>
        <end position="207"/>
    </location>
</feature>
<name>A0A497ZQQ2_9RHOB</name>
<dbReference type="PROSITE" id="PS50994">
    <property type="entry name" value="INTEGRASE"/>
    <property type="match status" value="1"/>
</dbReference>
<keyword evidence="5" id="KW-1133">Transmembrane helix</keyword>
<keyword evidence="4" id="KW-0233">DNA recombination</keyword>
<dbReference type="InterPro" id="IPR047930">
    <property type="entry name" value="Transpos_IS6"/>
</dbReference>